<name>A0A6A7BBI1_9PLEO</name>
<reference evidence="1" key="1">
    <citation type="submission" date="2020-01" db="EMBL/GenBank/DDBJ databases">
        <authorList>
            <consortium name="DOE Joint Genome Institute"/>
            <person name="Haridas S."/>
            <person name="Albert R."/>
            <person name="Binder M."/>
            <person name="Bloem J."/>
            <person name="Labutti K."/>
            <person name="Salamov A."/>
            <person name="Andreopoulos B."/>
            <person name="Baker S.E."/>
            <person name="Barry K."/>
            <person name="Bills G."/>
            <person name="Bluhm B.H."/>
            <person name="Cannon C."/>
            <person name="Castanera R."/>
            <person name="Culley D.E."/>
            <person name="Daum C."/>
            <person name="Ezra D."/>
            <person name="Gonzalez J.B."/>
            <person name="Henrissat B."/>
            <person name="Kuo A."/>
            <person name="Liang C."/>
            <person name="Lipzen A."/>
            <person name="Lutzoni F."/>
            <person name="Magnuson J."/>
            <person name="Mondo S."/>
            <person name="Nolan M."/>
            <person name="Ohm R."/>
            <person name="Pangilinan J."/>
            <person name="Park H.-J."/>
            <person name="Ramirez L."/>
            <person name="Alfaro M."/>
            <person name="Sun H."/>
            <person name="Tritt A."/>
            <person name="Yoshinaga Y."/>
            <person name="Zwiers L.-H."/>
            <person name="Turgeon B.G."/>
            <person name="Goodwin S.B."/>
            <person name="Spatafora J.W."/>
            <person name="Crous P.W."/>
            <person name="Grigoriev I.V."/>
        </authorList>
    </citation>
    <scope>NUCLEOTIDE SEQUENCE</scope>
    <source>
        <strain evidence="1">IPT5</strain>
    </source>
</reference>
<feature type="non-terminal residue" evidence="1">
    <location>
        <position position="142"/>
    </location>
</feature>
<dbReference type="OrthoDB" id="10466945at2759"/>
<accession>A0A6A7BBI1</accession>
<dbReference type="EMBL" id="MU006297">
    <property type="protein sequence ID" value="KAF2852740.1"/>
    <property type="molecule type" value="Genomic_DNA"/>
</dbReference>
<sequence length="142" mass="15986">MVRSVAEFARFTRRNDLIDHANGLNGSDQHIATVCGHSLHPRMADDSPPAYCPVRDVNTYFDILHMLTEAWDSIGGPWGSDSMTRSTYYAIRSAWHATRQRLEGHVNCLQGVTDNEARWEIEHPLEAETARKTHSATHTIAS</sequence>
<evidence type="ECO:0000313" key="1">
    <source>
        <dbReference type="EMBL" id="KAF2852740.1"/>
    </source>
</evidence>
<evidence type="ECO:0000313" key="2">
    <source>
        <dbReference type="Proteomes" id="UP000799423"/>
    </source>
</evidence>
<dbReference type="AlphaFoldDB" id="A0A6A7BBI1"/>
<dbReference type="Proteomes" id="UP000799423">
    <property type="component" value="Unassembled WGS sequence"/>
</dbReference>
<gene>
    <name evidence="1" type="ORF">T440DRAFT_391311</name>
</gene>
<organism evidence="1 2">
    <name type="scientific">Plenodomus tracheiphilus IPT5</name>
    <dbReference type="NCBI Taxonomy" id="1408161"/>
    <lineage>
        <taxon>Eukaryota</taxon>
        <taxon>Fungi</taxon>
        <taxon>Dikarya</taxon>
        <taxon>Ascomycota</taxon>
        <taxon>Pezizomycotina</taxon>
        <taxon>Dothideomycetes</taxon>
        <taxon>Pleosporomycetidae</taxon>
        <taxon>Pleosporales</taxon>
        <taxon>Pleosporineae</taxon>
        <taxon>Leptosphaeriaceae</taxon>
        <taxon>Plenodomus</taxon>
    </lineage>
</organism>
<keyword evidence="2" id="KW-1185">Reference proteome</keyword>
<proteinExistence type="predicted"/>
<protein>
    <submittedName>
        <fullName evidence="1">Uncharacterized protein</fullName>
    </submittedName>
</protein>